<dbReference type="AlphaFoldDB" id="A0AAW9RID0"/>
<dbReference type="EMBL" id="JAZHOG010000009">
    <property type="protein sequence ID" value="MEJ8568744.1"/>
    <property type="molecule type" value="Genomic_DNA"/>
</dbReference>
<evidence type="ECO:0000256" key="1">
    <source>
        <dbReference type="SAM" id="SignalP"/>
    </source>
</evidence>
<name>A0AAW9RID0_9GAMM</name>
<reference evidence="2 3" key="1">
    <citation type="submission" date="2024-02" db="EMBL/GenBank/DDBJ databases">
        <title>A novel Wenzhouxiangellaceae bacterium, isolated from coastal sediments.</title>
        <authorList>
            <person name="Du Z.-J."/>
            <person name="Ye Y.-Q."/>
            <person name="Zhang X.-Y."/>
        </authorList>
    </citation>
    <scope>NUCLEOTIDE SEQUENCE [LARGE SCALE GENOMIC DNA]</scope>
    <source>
        <strain evidence="2 3">CH-27</strain>
    </source>
</reference>
<comment type="caution">
    <text evidence="2">The sequence shown here is derived from an EMBL/GenBank/DDBJ whole genome shotgun (WGS) entry which is preliminary data.</text>
</comment>
<accession>A0AAW9RID0</accession>
<sequence>MNSLKTRKPTRLLAALCLLLPALPATAGGLIETDLDAFLDATFAADSADITNHWWTLPAGTNVLYFAEEGDECAWNLVETLPLTTDAFVGPYAGTSARIVLDREWVDEECEYDTFAEVWANADVAEITYDWYAQDTLGNIWYMGEDTIDDEGSDDGSFVAGCDGAEAGIVVLGEPAKGDRYQQEHLEDEAEDWGKVLNFVEMDGLICMKTKEWTPLEPGNVEHKFYCSDGEVGALARIEQLKGQTVIVEPIDYDVAAPPAPAAPPSAIPEC</sequence>
<feature type="chain" id="PRO_5043623047" evidence="1">
    <location>
        <begin position="28"/>
        <end position="271"/>
    </location>
</feature>
<dbReference type="RefSeq" id="WP_354696066.1">
    <property type="nucleotide sequence ID" value="NZ_JAZHOG010000009.1"/>
</dbReference>
<keyword evidence="3" id="KW-1185">Reference proteome</keyword>
<organism evidence="2 3">
    <name type="scientific">Elongatibacter sediminis</name>
    <dbReference type="NCBI Taxonomy" id="3119006"/>
    <lineage>
        <taxon>Bacteria</taxon>
        <taxon>Pseudomonadati</taxon>
        <taxon>Pseudomonadota</taxon>
        <taxon>Gammaproteobacteria</taxon>
        <taxon>Chromatiales</taxon>
        <taxon>Wenzhouxiangellaceae</taxon>
        <taxon>Elongatibacter</taxon>
    </lineage>
</organism>
<feature type="signal peptide" evidence="1">
    <location>
        <begin position="1"/>
        <end position="27"/>
    </location>
</feature>
<evidence type="ECO:0000313" key="3">
    <source>
        <dbReference type="Proteomes" id="UP001359886"/>
    </source>
</evidence>
<protein>
    <submittedName>
        <fullName evidence="2">Uncharacterized protein</fullName>
    </submittedName>
</protein>
<dbReference type="Proteomes" id="UP001359886">
    <property type="component" value="Unassembled WGS sequence"/>
</dbReference>
<keyword evidence="1" id="KW-0732">Signal</keyword>
<proteinExistence type="predicted"/>
<evidence type="ECO:0000313" key="2">
    <source>
        <dbReference type="EMBL" id="MEJ8568744.1"/>
    </source>
</evidence>
<gene>
    <name evidence="2" type="ORF">V3330_14010</name>
</gene>